<dbReference type="RefSeq" id="WP_386822250.1">
    <property type="nucleotide sequence ID" value="NZ_JBHTIF010000001.1"/>
</dbReference>
<evidence type="ECO:0000256" key="2">
    <source>
        <dbReference type="ARBA" id="ARBA00006285"/>
    </source>
</evidence>
<dbReference type="Proteomes" id="UP001597110">
    <property type="component" value="Unassembled WGS sequence"/>
</dbReference>
<dbReference type="Pfam" id="PF02838">
    <property type="entry name" value="Glyco_hydro_20b"/>
    <property type="match status" value="1"/>
</dbReference>
<dbReference type="PRINTS" id="PR00738">
    <property type="entry name" value="GLHYDRLASE20"/>
</dbReference>
<dbReference type="InterPro" id="IPR015883">
    <property type="entry name" value="Glyco_hydro_20_cat"/>
</dbReference>
<evidence type="ECO:0000259" key="9">
    <source>
        <dbReference type="Pfam" id="PF00728"/>
    </source>
</evidence>
<evidence type="ECO:0000256" key="5">
    <source>
        <dbReference type="ARBA" id="ARBA00023295"/>
    </source>
</evidence>
<comment type="similarity">
    <text evidence="2">Belongs to the glycosyl hydrolase 20 family.</text>
</comment>
<evidence type="ECO:0000256" key="3">
    <source>
        <dbReference type="ARBA" id="ARBA00012663"/>
    </source>
</evidence>
<dbReference type="PROSITE" id="PS51257">
    <property type="entry name" value="PROKAR_LIPOPROTEIN"/>
    <property type="match status" value="1"/>
</dbReference>
<organism evidence="12 13">
    <name type="scientific">Lysobacter brunescens</name>
    <dbReference type="NCBI Taxonomy" id="262323"/>
    <lineage>
        <taxon>Bacteria</taxon>
        <taxon>Pseudomonadati</taxon>
        <taxon>Pseudomonadota</taxon>
        <taxon>Gammaproteobacteria</taxon>
        <taxon>Lysobacterales</taxon>
        <taxon>Lysobacteraceae</taxon>
        <taxon>Lysobacter</taxon>
    </lineage>
</organism>
<evidence type="ECO:0000256" key="6">
    <source>
        <dbReference type="ARBA" id="ARBA00030512"/>
    </source>
</evidence>
<dbReference type="Gene3D" id="3.20.20.80">
    <property type="entry name" value="Glycosidases"/>
    <property type="match status" value="1"/>
</dbReference>
<dbReference type="SUPFAM" id="SSF51445">
    <property type="entry name" value="(Trans)glycosidases"/>
    <property type="match status" value="1"/>
</dbReference>
<evidence type="ECO:0000313" key="12">
    <source>
        <dbReference type="EMBL" id="MFD0724598.1"/>
    </source>
</evidence>
<dbReference type="PANTHER" id="PTHR22600:SF57">
    <property type="entry name" value="BETA-N-ACETYLHEXOSAMINIDASE"/>
    <property type="match status" value="1"/>
</dbReference>
<dbReference type="InterPro" id="IPR029018">
    <property type="entry name" value="Hex-like_dom2"/>
</dbReference>
<dbReference type="PANTHER" id="PTHR22600">
    <property type="entry name" value="BETA-HEXOSAMINIDASE"/>
    <property type="match status" value="1"/>
</dbReference>
<evidence type="ECO:0000259" key="11">
    <source>
        <dbReference type="Pfam" id="PF13290"/>
    </source>
</evidence>
<accession>A0ABW2YCH4</accession>
<dbReference type="Pfam" id="PF13290">
    <property type="entry name" value="CHB_HEX_C_1"/>
    <property type="match status" value="1"/>
</dbReference>
<gene>
    <name evidence="12" type="ORF">ACFQ0E_03195</name>
</gene>
<dbReference type="InterPro" id="IPR017853">
    <property type="entry name" value="GH"/>
</dbReference>
<evidence type="ECO:0000256" key="7">
    <source>
        <dbReference type="ARBA" id="ARBA00033000"/>
    </source>
</evidence>
<comment type="caution">
    <text evidence="12">The sequence shown here is derived from an EMBL/GenBank/DDBJ whole genome shotgun (WGS) entry which is preliminary data.</text>
</comment>
<evidence type="ECO:0000256" key="1">
    <source>
        <dbReference type="ARBA" id="ARBA00001231"/>
    </source>
</evidence>
<keyword evidence="8" id="KW-0732">Signal</keyword>
<protein>
    <recommendedName>
        <fullName evidence="3">beta-N-acetylhexosaminidase</fullName>
        <ecNumber evidence="3">3.2.1.52</ecNumber>
    </recommendedName>
    <alternativeName>
        <fullName evidence="6">Beta-N-acetylhexosaminidase</fullName>
    </alternativeName>
    <alternativeName>
        <fullName evidence="7">N-acetyl-beta-glucosaminidase</fullName>
    </alternativeName>
</protein>
<dbReference type="CDD" id="cd06563">
    <property type="entry name" value="GH20_chitobiase-like"/>
    <property type="match status" value="1"/>
</dbReference>
<keyword evidence="13" id="KW-1185">Reference proteome</keyword>
<evidence type="ECO:0000259" key="10">
    <source>
        <dbReference type="Pfam" id="PF02838"/>
    </source>
</evidence>
<dbReference type="Gene3D" id="3.30.379.10">
    <property type="entry name" value="Chitobiase/beta-hexosaminidase domain 2-like"/>
    <property type="match status" value="1"/>
</dbReference>
<dbReference type="InterPro" id="IPR015882">
    <property type="entry name" value="HEX_bac_N"/>
</dbReference>
<dbReference type="SUPFAM" id="SSF55545">
    <property type="entry name" value="beta-N-acetylhexosaminidase-like domain"/>
    <property type="match status" value="1"/>
</dbReference>
<dbReference type="EC" id="3.2.1.52" evidence="3"/>
<dbReference type="InterPro" id="IPR059177">
    <property type="entry name" value="GH29D-like_dom"/>
</dbReference>
<proteinExistence type="inferred from homology"/>
<name>A0ABW2YCH4_9GAMM</name>
<evidence type="ECO:0000256" key="4">
    <source>
        <dbReference type="ARBA" id="ARBA00022801"/>
    </source>
</evidence>
<feature type="domain" description="Beta-hexosaminidase bacterial type N-terminal" evidence="10">
    <location>
        <begin position="33"/>
        <end position="157"/>
    </location>
</feature>
<dbReference type="InterPro" id="IPR025705">
    <property type="entry name" value="Beta_hexosaminidase_sua/sub"/>
</dbReference>
<feature type="domain" description="GH29D-like beta-sandwich" evidence="11">
    <location>
        <begin position="548"/>
        <end position="597"/>
    </location>
</feature>
<reference evidence="13" key="1">
    <citation type="journal article" date="2019" name="Int. J. Syst. Evol. Microbiol.">
        <title>The Global Catalogue of Microorganisms (GCM) 10K type strain sequencing project: providing services to taxonomists for standard genome sequencing and annotation.</title>
        <authorList>
            <consortium name="The Broad Institute Genomics Platform"/>
            <consortium name="The Broad Institute Genome Sequencing Center for Infectious Disease"/>
            <person name="Wu L."/>
            <person name="Ma J."/>
        </authorList>
    </citation>
    <scope>NUCLEOTIDE SEQUENCE [LARGE SCALE GENOMIC DNA]</scope>
    <source>
        <strain evidence="13">CCUG 55585</strain>
    </source>
</reference>
<keyword evidence="4" id="KW-0378">Hydrolase</keyword>
<feature type="domain" description="Glycoside hydrolase family 20 catalytic" evidence="9">
    <location>
        <begin position="160"/>
        <end position="502"/>
    </location>
</feature>
<feature type="signal peptide" evidence="8">
    <location>
        <begin position="1"/>
        <end position="25"/>
    </location>
</feature>
<comment type="catalytic activity">
    <reaction evidence="1">
        <text>Hydrolysis of terminal non-reducing N-acetyl-D-hexosamine residues in N-acetyl-beta-D-hexosaminides.</text>
        <dbReference type="EC" id="3.2.1.52"/>
    </reaction>
</comment>
<sequence>MATTRAYAALLLIPLSLFACGTSTAGERAVSSGLIPVPSSLQPGRGQLRFDRNTQIHAGSETAKRASTLFADLAQRSHGFSPAVDAGRTTTGIVFEIDPALRGDSDEAYEIDIDAKHAVVRARTAQGLQHGAVTLWQLAIDAHGPRSTLPAVRIADAPRFGWRGVMLDSARHFQTVDEIKHLIDAMVVHKLNVFHWHLTDDQGWRIEIKRYPKLTEVGGCRQPSGDAGIDADGKPVRYCGWYTQDQIREVVKYAAERHIQIVPEIDIPGHATAIIAAYPELGTTTEPLKPVAEWGVFVNLLNTEESTMVFMEHVFEELVSLFPGRYVHIGGDEAVKDQWIASPRVQAQMKALGLKTEMQMQSRMVARFEAFLAARGKRLIGWDEILEGELPPSATVMSWRGIEGGLQAAGKGHDVVMSPVSHLYLDYLQTESPNEPPGRPTTVTLRKLYDFDPVPDSLAADRHHHILGVQANAWTEHMRTYARVQHAMFPRLAALAEVGWSAEASRSYDDFIGRLPSQLARYRMLGIAPARTPFEVRFDANASDDGRASVALSNATGYPEIRYTTDGSEPKATSPRYDAPLSLAQTATVRAAVFVDDKPLQSADRYTITQASLLERTDETLKMCTGALMLRLEDDTTVAGERAIFNVDIFNPCWEWTQAPLSSTRAVALRVGRIPYYFQLAHDEKNRRFKPATTAHGEAVLRAGCDGPVLATTPLPAAPGKDGFLDLTLPLPAQTESKDLCVYFTGDTRPTMWVLDRIRLLPR</sequence>
<evidence type="ECO:0000313" key="13">
    <source>
        <dbReference type="Proteomes" id="UP001597110"/>
    </source>
</evidence>
<dbReference type="Pfam" id="PF00728">
    <property type="entry name" value="Glyco_hydro_20"/>
    <property type="match status" value="1"/>
</dbReference>
<dbReference type="EMBL" id="JBHTIF010000001">
    <property type="protein sequence ID" value="MFD0724598.1"/>
    <property type="molecule type" value="Genomic_DNA"/>
</dbReference>
<keyword evidence="5" id="KW-0326">Glycosidase</keyword>
<evidence type="ECO:0000256" key="8">
    <source>
        <dbReference type="SAM" id="SignalP"/>
    </source>
</evidence>
<feature type="chain" id="PRO_5047501638" description="beta-N-acetylhexosaminidase" evidence="8">
    <location>
        <begin position="26"/>
        <end position="763"/>
    </location>
</feature>